<comment type="caution">
    <text evidence="1">The sequence shown here is derived from an EMBL/GenBank/DDBJ whole genome shotgun (WGS) entry which is preliminary data.</text>
</comment>
<keyword evidence="2" id="KW-1185">Reference proteome</keyword>
<organism evidence="1 2">
    <name type="scientific">Candida boidinii</name>
    <name type="common">Yeast</name>
    <dbReference type="NCBI Taxonomy" id="5477"/>
    <lineage>
        <taxon>Eukaryota</taxon>
        <taxon>Fungi</taxon>
        <taxon>Dikarya</taxon>
        <taxon>Ascomycota</taxon>
        <taxon>Saccharomycotina</taxon>
        <taxon>Pichiomycetes</taxon>
        <taxon>Pichiales</taxon>
        <taxon>Pichiaceae</taxon>
        <taxon>Ogataea</taxon>
        <taxon>Ogataea/Candida clade</taxon>
    </lineage>
</organism>
<sequence>MTQTDYKEIASAKRAERDTHLIKEWLIPEDKLPKDKDVLRFPVESGYLTDKEIEITELPANEIVEKIKAKEYTSLEVTKAFVHRSQIAHQLCNCLSEIFFDKAFARAKELDEYYEKTGKTVGPFHGLPISLKDNINVKGEATTIGFVDYCFNPKGGMEESSIVAQMCENLGGVFYAKTNVPVAMMMPESKNHVYGATTNPFNRLLSAGGSSGGTAAHAALKGSCIDIGSDIGGSIRIPASFNGLYALRPTYGRYPTYGTRSGLPGLESVSSVNGPLCASLESLEFYLKTIANADPSLVDPKTSYQPWRDIKLPETLNIAILADDGYIKPTPPIKRGIETVKEALIKAGHDVIEWDPQEHYRLQQIISEFFVSDGGKHVLAVTEKTGEPLFPYMENYGTSKEIGVSALWDLHAERTALAKKFLDRWMATSAVTKNGKPIDCIIAPTTPFPGNPLDKWGDYG</sequence>
<dbReference type="EMBL" id="BSXV01003226">
    <property type="protein sequence ID" value="GME97876.1"/>
    <property type="molecule type" value="Genomic_DNA"/>
</dbReference>
<evidence type="ECO:0000313" key="1">
    <source>
        <dbReference type="EMBL" id="GME97876.1"/>
    </source>
</evidence>
<protein>
    <submittedName>
        <fullName evidence="1">Unnamed protein product</fullName>
    </submittedName>
</protein>
<name>A0ACB5TZD5_CANBO</name>
<proteinExistence type="predicted"/>
<reference evidence="1" key="1">
    <citation type="submission" date="2023-04" db="EMBL/GenBank/DDBJ databases">
        <title>Candida boidinii NBRC 1967.</title>
        <authorList>
            <person name="Ichikawa N."/>
            <person name="Sato H."/>
            <person name="Tonouchi N."/>
        </authorList>
    </citation>
    <scope>NUCLEOTIDE SEQUENCE</scope>
    <source>
        <strain evidence="1">NBRC 1967</strain>
    </source>
</reference>
<accession>A0ACB5TZD5</accession>
<evidence type="ECO:0000313" key="2">
    <source>
        <dbReference type="Proteomes" id="UP001165101"/>
    </source>
</evidence>
<gene>
    <name evidence="1" type="ORF">Cboi01_000476000</name>
</gene>
<dbReference type="Proteomes" id="UP001165101">
    <property type="component" value="Unassembled WGS sequence"/>
</dbReference>